<dbReference type="GO" id="GO:0008270">
    <property type="term" value="F:zinc ion binding"/>
    <property type="evidence" value="ECO:0007669"/>
    <property type="project" value="UniProtKB-UniRule"/>
</dbReference>
<feature type="binding site" evidence="13">
    <location>
        <position position="57"/>
    </location>
    <ligand>
        <name>Zn(2+)</name>
        <dbReference type="ChEBI" id="CHEBI:29105"/>
    </ligand>
</feature>
<evidence type="ECO:0000256" key="10">
    <source>
        <dbReference type="ARBA" id="ARBA00023163"/>
    </source>
</evidence>
<keyword evidence="6 12" id="KW-0863">Zinc-finger</keyword>
<evidence type="ECO:0000256" key="3">
    <source>
        <dbReference type="ARBA" id="ARBA00006991"/>
    </source>
</evidence>
<evidence type="ECO:0000313" key="16">
    <source>
        <dbReference type="RefSeq" id="XP_028133183.1"/>
    </source>
</evidence>
<feature type="domain" description="ZAD" evidence="15">
    <location>
        <begin position="13"/>
        <end position="81"/>
    </location>
</feature>
<evidence type="ECO:0000256" key="5">
    <source>
        <dbReference type="ARBA" id="ARBA00022737"/>
    </source>
</evidence>
<dbReference type="SMART" id="SM00355">
    <property type="entry name" value="ZnF_C2H2"/>
    <property type="match status" value="5"/>
</dbReference>
<dbReference type="SMART" id="SM00868">
    <property type="entry name" value="zf-AD"/>
    <property type="match status" value="1"/>
</dbReference>
<sequence length="305" mass="36533">MEEITLYYTDFPQICRICLIKQNLQPFPQNLYDFYVNLVASEIVKNEDFPQNICLECSFKLEEMYSFIEKSKIREMMLHKISEERLIKACSSDQDIADNDTDTVEESNIKNEQRRDISKKRYKSKFKMKEHSPFECKMCNKIYHSKSSFANHCRIHKSKREPKTFLCNYCGKHFMKSSHLERHTRSHTGIKPFKCDKCEKDFGDKCDLKRHLLTHTREKIFQIHHRIHTGENPFVCQLCNKGYKASTALKYHVRRAHTEEKLYKCQIYPKEYYDLTNLKRHAKRVHSNLGIRYKSFDSENIDKNI</sequence>
<evidence type="ECO:0000256" key="1">
    <source>
        <dbReference type="ARBA" id="ARBA00003767"/>
    </source>
</evidence>
<keyword evidence="11" id="KW-0539">Nucleus</keyword>
<accession>A0A6P7FJJ8</accession>
<comment type="subcellular location">
    <subcellularLocation>
        <location evidence="2">Nucleus</location>
    </subcellularLocation>
</comment>
<keyword evidence="10" id="KW-0804">Transcription</keyword>
<evidence type="ECO:0000259" key="15">
    <source>
        <dbReference type="PROSITE" id="PS51915"/>
    </source>
</evidence>
<dbReference type="SUPFAM" id="SSF57667">
    <property type="entry name" value="beta-beta-alpha zinc fingers"/>
    <property type="match status" value="3"/>
</dbReference>
<evidence type="ECO:0000256" key="12">
    <source>
        <dbReference type="PROSITE-ProRule" id="PRU00042"/>
    </source>
</evidence>
<keyword evidence="9" id="KW-0238">DNA-binding</keyword>
<dbReference type="FunFam" id="3.30.160.60:FF:001049">
    <property type="entry name" value="zinc finger protein 319"/>
    <property type="match status" value="1"/>
</dbReference>
<evidence type="ECO:0000256" key="6">
    <source>
        <dbReference type="ARBA" id="ARBA00022771"/>
    </source>
</evidence>
<dbReference type="InterPro" id="IPR036236">
    <property type="entry name" value="Znf_C2H2_sf"/>
</dbReference>
<keyword evidence="8" id="KW-0805">Transcription regulation</keyword>
<evidence type="ECO:0000256" key="4">
    <source>
        <dbReference type="ARBA" id="ARBA00022723"/>
    </source>
</evidence>
<dbReference type="SUPFAM" id="SSF57716">
    <property type="entry name" value="Glucocorticoid receptor-like (DNA-binding domain)"/>
    <property type="match status" value="1"/>
</dbReference>
<dbReference type="AlphaFoldDB" id="A0A6P7FJJ8"/>
<feature type="binding site" evidence="13">
    <location>
        <position position="18"/>
    </location>
    <ligand>
        <name>Zn(2+)</name>
        <dbReference type="ChEBI" id="CHEBI:29105"/>
    </ligand>
</feature>
<dbReference type="GO" id="GO:0005634">
    <property type="term" value="C:nucleus"/>
    <property type="evidence" value="ECO:0007669"/>
    <property type="project" value="UniProtKB-SubCell"/>
</dbReference>
<evidence type="ECO:0000256" key="11">
    <source>
        <dbReference type="ARBA" id="ARBA00023242"/>
    </source>
</evidence>
<dbReference type="GO" id="GO:0000981">
    <property type="term" value="F:DNA-binding transcription factor activity, RNA polymerase II-specific"/>
    <property type="evidence" value="ECO:0007669"/>
    <property type="project" value="TreeGrafter"/>
</dbReference>
<feature type="binding site" evidence="13">
    <location>
        <position position="54"/>
    </location>
    <ligand>
        <name>Zn(2+)</name>
        <dbReference type="ChEBI" id="CHEBI:29105"/>
    </ligand>
</feature>
<reference evidence="16" key="1">
    <citation type="submission" date="2025-08" db="UniProtKB">
        <authorList>
            <consortium name="RefSeq"/>
        </authorList>
    </citation>
    <scope>IDENTIFICATION</scope>
    <source>
        <tissue evidence="16">Whole insect</tissue>
    </source>
</reference>
<evidence type="ECO:0000256" key="7">
    <source>
        <dbReference type="ARBA" id="ARBA00022833"/>
    </source>
</evidence>
<dbReference type="FunCoup" id="A0A6P7FJJ8">
    <property type="interactions" value="121"/>
</dbReference>
<dbReference type="Pfam" id="PF00096">
    <property type="entry name" value="zf-C2H2"/>
    <property type="match status" value="1"/>
</dbReference>
<dbReference type="InterPro" id="IPR012934">
    <property type="entry name" value="Znf_AD"/>
</dbReference>
<keyword evidence="7 13" id="KW-0862">Zinc</keyword>
<dbReference type="Pfam" id="PF13894">
    <property type="entry name" value="zf-C2H2_4"/>
    <property type="match status" value="1"/>
</dbReference>
<dbReference type="Gene3D" id="3.30.160.60">
    <property type="entry name" value="Classic Zinc Finger"/>
    <property type="match status" value="4"/>
</dbReference>
<feature type="binding site" evidence="13">
    <location>
        <position position="15"/>
    </location>
    <ligand>
        <name>Zn(2+)</name>
        <dbReference type="ChEBI" id="CHEBI:29105"/>
    </ligand>
</feature>
<evidence type="ECO:0000256" key="9">
    <source>
        <dbReference type="ARBA" id="ARBA00023125"/>
    </source>
</evidence>
<organism evidence="16">
    <name type="scientific">Diabrotica virgifera virgifera</name>
    <name type="common">western corn rootworm</name>
    <dbReference type="NCBI Taxonomy" id="50390"/>
    <lineage>
        <taxon>Eukaryota</taxon>
        <taxon>Metazoa</taxon>
        <taxon>Ecdysozoa</taxon>
        <taxon>Arthropoda</taxon>
        <taxon>Hexapoda</taxon>
        <taxon>Insecta</taxon>
        <taxon>Pterygota</taxon>
        <taxon>Neoptera</taxon>
        <taxon>Endopterygota</taxon>
        <taxon>Coleoptera</taxon>
        <taxon>Polyphaga</taxon>
        <taxon>Cucujiformia</taxon>
        <taxon>Chrysomeloidea</taxon>
        <taxon>Chrysomelidae</taxon>
        <taxon>Galerucinae</taxon>
        <taxon>Diabroticina</taxon>
        <taxon>Diabroticites</taxon>
        <taxon>Diabrotica</taxon>
    </lineage>
</organism>
<feature type="domain" description="C2H2-type" evidence="14">
    <location>
        <begin position="134"/>
        <end position="161"/>
    </location>
</feature>
<feature type="domain" description="C2H2-type" evidence="14">
    <location>
        <begin position="234"/>
        <end position="262"/>
    </location>
</feature>
<dbReference type="InterPro" id="IPR013087">
    <property type="entry name" value="Znf_C2H2_type"/>
</dbReference>
<evidence type="ECO:0000259" key="14">
    <source>
        <dbReference type="PROSITE" id="PS50157"/>
    </source>
</evidence>
<dbReference type="PROSITE" id="PS51915">
    <property type="entry name" value="ZAD"/>
    <property type="match status" value="1"/>
</dbReference>
<comment type="similarity">
    <text evidence="3">Belongs to the krueppel C2H2-type zinc-finger protein family.</text>
</comment>
<dbReference type="RefSeq" id="XP_028133183.1">
    <property type="nucleotide sequence ID" value="XM_028277382.1"/>
</dbReference>
<name>A0A6P7FJJ8_DIAVI</name>
<protein>
    <submittedName>
        <fullName evidence="16">Zinc finger protein 888-like isoform X1</fullName>
    </submittedName>
</protein>
<keyword evidence="5" id="KW-0677">Repeat</keyword>
<dbReference type="FunFam" id="3.30.160.60:FF:000226">
    <property type="entry name" value="Zinc finger protein 236 variant"/>
    <property type="match status" value="1"/>
</dbReference>
<dbReference type="InterPro" id="IPR050752">
    <property type="entry name" value="C2H2-ZF_domain"/>
</dbReference>
<gene>
    <name evidence="16" type="primary">LOC114328518</name>
</gene>
<dbReference type="PANTHER" id="PTHR24384:SF189">
    <property type="entry name" value="C2H2-TYPE DOMAIN-CONTAINING PROTEIN-RELATED"/>
    <property type="match status" value="1"/>
</dbReference>
<feature type="domain" description="C2H2-type" evidence="14">
    <location>
        <begin position="193"/>
        <end position="220"/>
    </location>
</feature>
<evidence type="ECO:0000256" key="8">
    <source>
        <dbReference type="ARBA" id="ARBA00023015"/>
    </source>
</evidence>
<keyword evidence="4 13" id="KW-0479">Metal-binding</keyword>
<dbReference type="GO" id="GO:0000978">
    <property type="term" value="F:RNA polymerase II cis-regulatory region sequence-specific DNA binding"/>
    <property type="evidence" value="ECO:0007669"/>
    <property type="project" value="TreeGrafter"/>
</dbReference>
<dbReference type="PROSITE" id="PS50157">
    <property type="entry name" value="ZINC_FINGER_C2H2_2"/>
    <property type="match status" value="4"/>
</dbReference>
<feature type="domain" description="C2H2-type" evidence="14">
    <location>
        <begin position="165"/>
        <end position="192"/>
    </location>
</feature>
<dbReference type="PANTHER" id="PTHR24384">
    <property type="entry name" value="FINGER PUTATIVE TRANSCRIPTION FACTOR FAMILY-RELATED"/>
    <property type="match status" value="1"/>
</dbReference>
<dbReference type="InParanoid" id="A0A6P7FJJ8"/>
<comment type="function">
    <text evidence="1">May be involved in transcriptional regulation.</text>
</comment>
<evidence type="ECO:0000256" key="2">
    <source>
        <dbReference type="ARBA" id="ARBA00004123"/>
    </source>
</evidence>
<evidence type="ECO:0000256" key="13">
    <source>
        <dbReference type="PROSITE-ProRule" id="PRU01263"/>
    </source>
</evidence>
<dbReference type="PROSITE" id="PS00028">
    <property type="entry name" value="ZINC_FINGER_C2H2_1"/>
    <property type="match status" value="4"/>
</dbReference>
<proteinExistence type="inferred from homology"/>